<organism evidence="1 2">
    <name type="scientific">Allorhizobium borbori</name>
    <dbReference type="NCBI Taxonomy" id="485907"/>
    <lineage>
        <taxon>Bacteria</taxon>
        <taxon>Pseudomonadati</taxon>
        <taxon>Pseudomonadota</taxon>
        <taxon>Alphaproteobacteria</taxon>
        <taxon>Hyphomicrobiales</taxon>
        <taxon>Rhizobiaceae</taxon>
        <taxon>Rhizobium/Agrobacterium group</taxon>
        <taxon>Allorhizobium</taxon>
    </lineage>
</organism>
<dbReference type="AlphaFoldDB" id="A0A7W6K185"/>
<protein>
    <submittedName>
        <fullName evidence="1">Uncharacterized protein</fullName>
    </submittedName>
</protein>
<reference evidence="1 2" key="1">
    <citation type="submission" date="2020-08" db="EMBL/GenBank/DDBJ databases">
        <title>Genomic Encyclopedia of Type Strains, Phase IV (KMG-IV): sequencing the most valuable type-strain genomes for metagenomic binning, comparative biology and taxonomic classification.</title>
        <authorList>
            <person name="Goeker M."/>
        </authorList>
    </citation>
    <scope>NUCLEOTIDE SEQUENCE [LARGE SCALE GENOMIC DNA]</scope>
    <source>
        <strain evidence="1 2">DSM 26385</strain>
    </source>
</reference>
<comment type="caution">
    <text evidence="1">The sequence shown here is derived from an EMBL/GenBank/DDBJ whole genome shotgun (WGS) entry which is preliminary data.</text>
</comment>
<dbReference type="EMBL" id="JACIDU010000006">
    <property type="protein sequence ID" value="MBB4103303.1"/>
    <property type="molecule type" value="Genomic_DNA"/>
</dbReference>
<sequence>MLLMAGLGLPGTRVRSVFDLIGVRGTDKIDLSALDANTSTAGTNDTFRLVPVFDADLTVA</sequence>
<proteinExistence type="predicted"/>
<name>A0A7W6K185_9HYPH</name>
<accession>A0A7W6K185</accession>
<gene>
    <name evidence="1" type="ORF">GGQ66_001860</name>
</gene>
<evidence type="ECO:0000313" key="2">
    <source>
        <dbReference type="Proteomes" id="UP000584824"/>
    </source>
</evidence>
<dbReference type="Proteomes" id="UP000584824">
    <property type="component" value="Unassembled WGS sequence"/>
</dbReference>
<dbReference type="RefSeq" id="WP_183791690.1">
    <property type="nucleotide sequence ID" value="NZ_JACIDU010000006.1"/>
</dbReference>
<evidence type="ECO:0000313" key="1">
    <source>
        <dbReference type="EMBL" id="MBB4103303.1"/>
    </source>
</evidence>
<keyword evidence="2" id="KW-1185">Reference proteome</keyword>